<dbReference type="EMBL" id="BPLF01000004">
    <property type="protein sequence ID" value="GIX65254.1"/>
    <property type="molecule type" value="Genomic_DNA"/>
</dbReference>
<dbReference type="GO" id="GO:0000428">
    <property type="term" value="C:DNA-directed RNA polymerase complex"/>
    <property type="evidence" value="ECO:0007669"/>
    <property type="project" value="UniProtKB-KW"/>
</dbReference>
<protein>
    <submittedName>
        <fullName evidence="3">DNA-directed RNA polymerase subunit I, putative</fullName>
    </submittedName>
</protein>
<feature type="region of interest" description="Disordered" evidence="1">
    <location>
        <begin position="426"/>
        <end position="477"/>
    </location>
</feature>
<evidence type="ECO:0000256" key="2">
    <source>
        <dbReference type="SAM" id="Phobius"/>
    </source>
</evidence>
<proteinExistence type="predicted"/>
<feature type="region of interest" description="Disordered" evidence="1">
    <location>
        <begin position="338"/>
        <end position="358"/>
    </location>
</feature>
<dbReference type="AlphaFoldDB" id="A0AAV4LZQ7"/>
<sequence length="664" mass="70564">MADAYGDDFGENFGIDEFAEEEDEYDEFEDYDPQRVADVDIITDANEYRQHVSCARSARCVFGAGGERTPNHQPVHDQVREGPDHRDARAPDQPQRAHHDPRGRVDGRGGRKHRNGVRRVGGRLGHGHRPAHHRGEGAVPEVGALHHPALPAQRVVRGLEDRGADHRLKVGKGCAATAGRWRRPIERMRRSPYVKRGVTATRRRRPLPTHEPRRSDREERSSEPSRSCSGAVVRLVVAEASVEGVVLRRKKVANVAQRRNLEHVRTATDDLALERREQPIRREKDGTLRKLLLVVLSQAEEVLARGVGLADGASSEVDDVVAVGTDLGEEVRNASVRPVTTEDGHDVTQGVGLGDGAVDVGNDDARVRGPEVEARVHALGALQGGIDREGNPVDAHVEVERGELVRSRANGDAVGAESARTRDALGGSPLAKVRDGGAGGVGGLDPGGNHRGAQEVRNGVAGDGLVEDDPGRQERKRNLGGVVGRPVVEASDQRGVVPEGRVAVEAVPVDHVGLEELLVQGLVLGAQQVAAEAEFENLVVGAPALSTLGDAQLLPTPSNVAAGAALGGGRHFGGADGEGPGLLRRCRRRRRARRDGSAIGVGMSGPALRRRGSTLRFTQPRNAGRSALSGARRGASWCCRHAGVAAFAAHAAAALAAGVVAVVH</sequence>
<gene>
    <name evidence="3" type="ORF">BcabD6B2_46890</name>
</gene>
<feature type="region of interest" description="Disordered" evidence="1">
    <location>
        <begin position="64"/>
        <end position="136"/>
    </location>
</feature>
<accession>A0AAV4LZQ7</accession>
<feature type="compositionally biased region" description="Basic and acidic residues" evidence="1">
    <location>
        <begin position="208"/>
        <end position="223"/>
    </location>
</feature>
<comment type="caution">
    <text evidence="3">The sequence shown here is derived from an EMBL/GenBank/DDBJ whole genome shotgun (WGS) entry which is preliminary data.</text>
</comment>
<dbReference type="RefSeq" id="XP_067717323.1">
    <property type="nucleotide sequence ID" value="XM_067861222.1"/>
</dbReference>
<dbReference type="Proteomes" id="UP001497744">
    <property type="component" value="Unassembled WGS sequence"/>
</dbReference>
<keyword evidence="2" id="KW-1133">Transmembrane helix</keyword>
<keyword evidence="3" id="KW-0804">Transcription</keyword>
<keyword evidence="3" id="KW-0240">DNA-directed RNA polymerase</keyword>
<reference evidence="3 4" key="1">
    <citation type="submission" date="2021-06" db="EMBL/GenBank/DDBJ databases">
        <title>Genome sequence of Babesia caballi.</title>
        <authorList>
            <person name="Yamagishi J."/>
            <person name="Kidaka T."/>
            <person name="Ochi A."/>
        </authorList>
    </citation>
    <scope>NUCLEOTIDE SEQUENCE [LARGE SCALE GENOMIC DNA]</scope>
    <source>
        <strain evidence="3">USDA-D6B2</strain>
    </source>
</reference>
<dbReference type="GeneID" id="94196735"/>
<feature type="compositionally biased region" description="Gly residues" evidence="1">
    <location>
        <begin position="436"/>
        <end position="450"/>
    </location>
</feature>
<keyword evidence="4" id="KW-1185">Reference proteome</keyword>
<evidence type="ECO:0000313" key="4">
    <source>
        <dbReference type="Proteomes" id="UP001497744"/>
    </source>
</evidence>
<evidence type="ECO:0000256" key="1">
    <source>
        <dbReference type="SAM" id="MobiDB-lite"/>
    </source>
</evidence>
<name>A0AAV4LZQ7_BABCB</name>
<keyword evidence="2" id="KW-0812">Transmembrane</keyword>
<feature type="compositionally biased region" description="Basic and acidic residues" evidence="1">
    <location>
        <begin position="74"/>
        <end position="109"/>
    </location>
</feature>
<evidence type="ECO:0000313" key="3">
    <source>
        <dbReference type="EMBL" id="GIX65254.1"/>
    </source>
</evidence>
<feature type="transmembrane region" description="Helical" evidence="2">
    <location>
        <begin position="642"/>
        <end position="663"/>
    </location>
</feature>
<feature type="region of interest" description="Disordered" evidence="1">
    <location>
        <begin position="189"/>
        <end position="226"/>
    </location>
</feature>
<keyword evidence="2" id="KW-0472">Membrane</keyword>
<feature type="compositionally biased region" description="Basic residues" evidence="1">
    <location>
        <begin position="110"/>
        <end position="132"/>
    </location>
</feature>
<organism evidence="3 4">
    <name type="scientific">Babesia caballi</name>
    <dbReference type="NCBI Taxonomy" id="5871"/>
    <lineage>
        <taxon>Eukaryota</taxon>
        <taxon>Sar</taxon>
        <taxon>Alveolata</taxon>
        <taxon>Apicomplexa</taxon>
        <taxon>Aconoidasida</taxon>
        <taxon>Piroplasmida</taxon>
        <taxon>Babesiidae</taxon>
        <taxon>Babesia</taxon>
    </lineage>
</organism>